<dbReference type="InterPro" id="IPR023210">
    <property type="entry name" value="NADP_OxRdtase_dom"/>
</dbReference>
<dbReference type="Proteomes" id="UP000317371">
    <property type="component" value="Unassembled WGS sequence"/>
</dbReference>
<dbReference type="InterPro" id="IPR020471">
    <property type="entry name" value="AKR"/>
</dbReference>
<keyword evidence="3" id="KW-1185">Reference proteome</keyword>
<dbReference type="InParanoid" id="A0A540VER4"/>
<evidence type="ECO:0000259" key="1">
    <source>
        <dbReference type="Pfam" id="PF00248"/>
    </source>
</evidence>
<dbReference type="GO" id="GO:0005829">
    <property type="term" value="C:cytosol"/>
    <property type="evidence" value="ECO:0007669"/>
    <property type="project" value="TreeGrafter"/>
</dbReference>
<dbReference type="GO" id="GO:0016491">
    <property type="term" value="F:oxidoreductase activity"/>
    <property type="evidence" value="ECO:0007669"/>
    <property type="project" value="InterPro"/>
</dbReference>
<evidence type="ECO:0000313" key="2">
    <source>
        <dbReference type="EMBL" id="TQE95241.1"/>
    </source>
</evidence>
<dbReference type="AlphaFoldDB" id="A0A540VER4"/>
<reference evidence="2 3" key="1">
    <citation type="submission" date="2019-06" db="EMBL/GenBank/DDBJ databases">
        <title>Genome sequence of Litorilinea aerophila BAA-2444.</title>
        <authorList>
            <person name="Maclea K.S."/>
            <person name="Maurais E.G."/>
            <person name="Iannazzi L.C."/>
        </authorList>
    </citation>
    <scope>NUCLEOTIDE SEQUENCE [LARGE SCALE GENOMIC DNA]</scope>
    <source>
        <strain evidence="2 3">ATCC BAA-2444</strain>
    </source>
</reference>
<sequence>MDYVTLGRTGLRASVIGLGAGGPSRLGQSTGRSEAESVAVVRRALDLGINFIDTAQAYGTEPIVGKALRSVPREQVILSTKMGIFRDGQPVPPAEVAAGVEESLRRLGVDYLDIFHLHGVQVHQYDHAINHVVPVLLRLREQGKIRWLGITESFGSDTRHEALRRALADDCWDVMMVGFNLLNQSARTLIFPQTQARNIGVLIMFAVRRALSNPERLRATLQQLVAAGQVDPAELDLEDPLGFLLHEGGASSLPEAAYRFCRYEPGVHVVLSGTGNVAHLEENVRALLQPPLPPADVARLRALFGRVDSVSGN</sequence>
<comment type="caution">
    <text evidence="2">The sequence shown here is derived from an EMBL/GenBank/DDBJ whole genome shotgun (WGS) entry which is preliminary data.</text>
</comment>
<dbReference type="PANTHER" id="PTHR42686:SF1">
    <property type="entry name" value="GH17980P-RELATED"/>
    <property type="match status" value="1"/>
</dbReference>
<gene>
    <name evidence="2" type="ORF">FKZ61_12725</name>
</gene>
<dbReference type="InterPro" id="IPR036812">
    <property type="entry name" value="NAD(P)_OxRdtase_dom_sf"/>
</dbReference>
<dbReference type="OrthoDB" id="9773828at2"/>
<feature type="domain" description="NADP-dependent oxidoreductase" evidence="1">
    <location>
        <begin position="18"/>
        <end position="303"/>
    </location>
</feature>
<dbReference type="RefSeq" id="WP_141610519.1">
    <property type="nucleotide sequence ID" value="NZ_VIGC02000015.1"/>
</dbReference>
<accession>A0A540VER4</accession>
<protein>
    <submittedName>
        <fullName evidence="2">Aldo/keto reductase</fullName>
    </submittedName>
</protein>
<proteinExistence type="predicted"/>
<dbReference type="Pfam" id="PF00248">
    <property type="entry name" value="Aldo_ket_red"/>
    <property type="match status" value="1"/>
</dbReference>
<dbReference type="PRINTS" id="PR00069">
    <property type="entry name" value="ALDKETRDTASE"/>
</dbReference>
<evidence type="ECO:0000313" key="3">
    <source>
        <dbReference type="Proteomes" id="UP000317371"/>
    </source>
</evidence>
<dbReference type="SUPFAM" id="SSF51430">
    <property type="entry name" value="NAD(P)-linked oxidoreductase"/>
    <property type="match status" value="1"/>
</dbReference>
<dbReference type="PANTHER" id="PTHR42686">
    <property type="entry name" value="GH17980P-RELATED"/>
    <property type="match status" value="1"/>
</dbReference>
<dbReference type="EMBL" id="VIGC01000015">
    <property type="protein sequence ID" value="TQE95241.1"/>
    <property type="molecule type" value="Genomic_DNA"/>
</dbReference>
<dbReference type="Gene3D" id="3.20.20.100">
    <property type="entry name" value="NADP-dependent oxidoreductase domain"/>
    <property type="match status" value="1"/>
</dbReference>
<dbReference type="CDD" id="cd19105">
    <property type="entry name" value="AKR_unchar"/>
    <property type="match status" value="1"/>
</dbReference>
<name>A0A540VER4_9CHLR</name>
<organism evidence="2 3">
    <name type="scientific">Litorilinea aerophila</name>
    <dbReference type="NCBI Taxonomy" id="1204385"/>
    <lineage>
        <taxon>Bacteria</taxon>
        <taxon>Bacillati</taxon>
        <taxon>Chloroflexota</taxon>
        <taxon>Caldilineae</taxon>
        <taxon>Caldilineales</taxon>
        <taxon>Caldilineaceae</taxon>
        <taxon>Litorilinea</taxon>
    </lineage>
</organism>